<evidence type="ECO:0000313" key="2">
    <source>
        <dbReference type="Proteomes" id="UP001596105"/>
    </source>
</evidence>
<organism evidence="1 2">
    <name type="scientific">Cohnella suwonensis</name>
    <dbReference type="NCBI Taxonomy" id="696072"/>
    <lineage>
        <taxon>Bacteria</taxon>
        <taxon>Bacillati</taxon>
        <taxon>Bacillota</taxon>
        <taxon>Bacilli</taxon>
        <taxon>Bacillales</taxon>
        <taxon>Paenibacillaceae</taxon>
        <taxon>Cohnella</taxon>
    </lineage>
</organism>
<dbReference type="Proteomes" id="UP001596105">
    <property type="component" value="Unassembled WGS sequence"/>
</dbReference>
<reference evidence="2" key="1">
    <citation type="journal article" date="2019" name="Int. J. Syst. Evol. Microbiol.">
        <title>The Global Catalogue of Microorganisms (GCM) 10K type strain sequencing project: providing services to taxonomists for standard genome sequencing and annotation.</title>
        <authorList>
            <consortium name="The Broad Institute Genomics Platform"/>
            <consortium name="The Broad Institute Genome Sequencing Center for Infectious Disease"/>
            <person name="Wu L."/>
            <person name="Ma J."/>
        </authorList>
    </citation>
    <scope>NUCLEOTIDE SEQUENCE [LARGE SCALE GENOMIC DNA]</scope>
    <source>
        <strain evidence="2">CCUG 57113</strain>
    </source>
</reference>
<dbReference type="PANTHER" id="PTHR39166">
    <property type="entry name" value="BLL1166 PROTEIN"/>
    <property type="match status" value="1"/>
</dbReference>
<dbReference type="Pfam" id="PF06042">
    <property type="entry name" value="NTP_transf_6"/>
    <property type="match status" value="1"/>
</dbReference>
<keyword evidence="2" id="KW-1185">Reference proteome</keyword>
<protein>
    <submittedName>
        <fullName evidence="1">Nucleotidyltransferase family protein</fullName>
    </submittedName>
</protein>
<gene>
    <name evidence="1" type="ORF">ACFPPD_26705</name>
</gene>
<dbReference type="RefSeq" id="WP_378084002.1">
    <property type="nucleotide sequence ID" value="NZ_JBHSMH010000120.1"/>
</dbReference>
<proteinExistence type="predicted"/>
<accession>A0ABW0M2H7</accession>
<evidence type="ECO:0000313" key="1">
    <source>
        <dbReference type="EMBL" id="MFC5472280.1"/>
    </source>
</evidence>
<dbReference type="PANTHER" id="PTHR39166:SF1">
    <property type="entry name" value="BLL1166 PROTEIN"/>
    <property type="match status" value="1"/>
</dbReference>
<dbReference type="EMBL" id="JBHSMH010000120">
    <property type="protein sequence ID" value="MFC5472280.1"/>
    <property type="molecule type" value="Genomic_DNA"/>
</dbReference>
<dbReference type="InterPro" id="IPR009267">
    <property type="entry name" value="NTP_transf_6"/>
</dbReference>
<sequence>MSDKRLLEIMTGMPDLMKDLEAVRSLGLPQWTIAAGYVRNRVWDTLHGYAEQTALNDVDVLFYDLSDLEESTEKSFEQRLRELVPEYRWSVKNQARMHSRNGEAPYASVEEAMRGWPETATAVGISLTDDGRENRIVSPYGLEDLFGLAVRQSPGFRDRNAFLRRVREKKWLEVWPKLRLLE</sequence>
<name>A0ABW0M2H7_9BACL</name>
<comment type="caution">
    <text evidence="1">The sequence shown here is derived from an EMBL/GenBank/DDBJ whole genome shotgun (WGS) entry which is preliminary data.</text>
</comment>